<dbReference type="Proteomes" id="UP000280434">
    <property type="component" value="Unassembled WGS sequence"/>
</dbReference>
<proteinExistence type="predicted"/>
<dbReference type="AlphaFoldDB" id="A0A494XIP4"/>
<accession>A0A494XIP4</accession>
<sequence>MSSVQSLTAAATSQQLDAYSRVPSQLRARQLIIALLSLLVAFIGWLAYRQYESVVQTIGRDSEPSIVAAENIRSTLGDAHTDFVNAFVTGEGASGDSIRHYRKAITSANDFLVSASQNITYGDDERRPILSVLNNLSEYQTLVGGALAGSGNLDDVRAADAVMRERINPAVEALADANFDHLHEAYNHGRKIARIWGMTFLAVAFVLLLVLIDTQRFLARRFRRVINPFIAGGTAVFVISVIGFGSLASGVLSNIRVAKEDAFDSVYALSKAQALAYAANAQESLYLLMHDKASEQALQATLFQSTTDKLFPFGIKDKSPLPADLNQLKGHGLLGDELANITFDGEETAARATVAAWLDYMRIDGKIRELESSGHHKEAVALCLGTQPMESDWAFERFTHALKATSDINQIQFEAAVDRAFGNARLLGFLLLPILIAPLLGSILGLAQRLAEFRE</sequence>
<feature type="transmembrane region" description="Helical" evidence="1">
    <location>
        <begin position="426"/>
        <end position="447"/>
    </location>
</feature>
<dbReference type="EMBL" id="RBZV01000002">
    <property type="protein sequence ID" value="RKP50530.1"/>
    <property type="molecule type" value="Genomic_DNA"/>
</dbReference>
<evidence type="ECO:0000256" key="1">
    <source>
        <dbReference type="SAM" id="Phobius"/>
    </source>
</evidence>
<keyword evidence="1" id="KW-0812">Transmembrane</keyword>
<comment type="caution">
    <text evidence="2">The sequence shown here is derived from an EMBL/GenBank/DDBJ whole genome shotgun (WGS) entry which is preliminary data.</text>
</comment>
<evidence type="ECO:0000313" key="2">
    <source>
        <dbReference type="EMBL" id="RKP50530.1"/>
    </source>
</evidence>
<name>A0A494XIP4_9BURK</name>
<organism evidence="2 3">
    <name type="scientific">Trinickia fusca</name>
    <dbReference type="NCBI Taxonomy" id="2419777"/>
    <lineage>
        <taxon>Bacteria</taxon>
        <taxon>Pseudomonadati</taxon>
        <taxon>Pseudomonadota</taxon>
        <taxon>Betaproteobacteria</taxon>
        <taxon>Burkholderiales</taxon>
        <taxon>Burkholderiaceae</taxon>
        <taxon>Trinickia</taxon>
    </lineage>
</organism>
<evidence type="ECO:0000313" key="3">
    <source>
        <dbReference type="Proteomes" id="UP000280434"/>
    </source>
</evidence>
<keyword evidence="1" id="KW-1133">Transmembrane helix</keyword>
<feature type="transmembrane region" description="Helical" evidence="1">
    <location>
        <begin position="31"/>
        <end position="48"/>
    </location>
</feature>
<dbReference type="RefSeq" id="WP_121276380.1">
    <property type="nucleotide sequence ID" value="NZ_RBZV01000002.1"/>
</dbReference>
<feature type="transmembrane region" description="Helical" evidence="1">
    <location>
        <begin position="195"/>
        <end position="213"/>
    </location>
</feature>
<feature type="transmembrane region" description="Helical" evidence="1">
    <location>
        <begin position="225"/>
        <end position="247"/>
    </location>
</feature>
<reference evidence="2 3" key="1">
    <citation type="submission" date="2018-10" db="EMBL/GenBank/DDBJ databases">
        <title>Paraburkholderia sp. 7MK8-2, isolated from soil.</title>
        <authorList>
            <person name="Gao Z.-H."/>
            <person name="Qiu L.-H."/>
        </authorList>
    </citation>
    <scope>NUCLEOTIDE SEQUENCE [LARGE SCALE GENOMIC DNA]</scope>
    <source>
        <strain evidence="2 3">7MK8-2</strain>
    </source>
</reference>
<protein>
    <submittedName>
        <fullName evidence="2">Uncharacterized protein</fullName>
    </submittedName>
</protein>
<dbReference type="OrthoDB" id="569023at2"/>
<keyword evidence="3" id="KW-1185">Reference proteome</keyword>
<gene>
    <name evidence="2" type="ORF">D7S89_05335</name>
</gene>
<keyword evidence="1" id="KW-0472">Membrane</keyword>